<sequence length="223" mass="25999">MAVDVCRGIFRFTRIPAGYIAVMTRGHLSPEASVTLADRLQGFFGEHRADLVRFATLQLRDPAMAEDAVQETLIAVLQGHAEFANRSTVKTWVFSILKRKIIDALRVRQREVPISQLGGSDEEREGFDTLFDQRGHWATEHRPHRWADPDDSLEQQQFWRVFELCLDHLPERTSRVFMMREFLELDTDEICQELAITTSNCWVILHRARMSLRLCLEETWFTH</sequence>
<accession>A0A4R3N2X4</accession>
<dbReference type="Gene3D" id="1.10.1740.10">
    <property type="match status" value="1"/>
</dbReference>
<evidence type="ECO:0000313" key="9">
    <source>
        <dbReference type="Proteomes" id="UP000295717"/>
    </source>
</evidence>
<dbReference type="Gene3D" id="1.10.10.10">
    <property type="entry name" value="Winged helix-like DNA-binding domain superfamily/Winged helix DNA-binding domain"/>
    <property type="match status" value="1"/>
</dbReference>
<dbReference type="PANTHER" id="PTHR43133">
    <property type="entry name" value="RNA POLYMERASE ECF-TYPE SIGMA FACTO"/>
    <property type="match status" value="1"/>
</dbReference>
<keyword evidence="4" id="KW-0238">DNA-binding</keyword>
<dbReference type="NCBIfam" id="TIGR02937">
    <property type="entry name" value="sigma70-ECF"/>
    <property type="match status" value="1"/>
</dbReference>
<keyword evidence="2" id="KW-0805">Transcription regulation</keyword>
<dbReference type="InterPro" id="IPR013249">
    <property type="entry name" value="RNA_pol_sigma70_r4_t2"/>
</dbReference>
<evidence type="ECO:0000256" key="4">
    <source>
        <dbReference type="ARBA" id="ARBA00023125"/>
    </source>
</evidence>
<evidence type="ECO:0000256" key="3">
    <source>
        <dbReference type="ARBA" id="ARBA00023082"/>
    </source>
</evidence>
<dbReference type="InterPro" id="IPR036388">
    <property type="entry name" value="WH-like_DNA-bd_sf"/>
</dbReference>
<comment type="caution">
    <text evidence="8">The sequence shown here is derived from an EMBL/GenBank/DDBJ whole genome shotgun (WGS) entry which is preliminary data.</text>
</comment>
<dbReference type="InterPro" id="IPR013325">
    <property type="entry name" value="RNA_pol_sigma_r2"/>
</dbReference>
<dbReference type="GO" id="GO:0016987">
    <property type="term" value="F:sigma factor activity"/>
    <property type="evidence" value="ECO:0007669"/>
    <property type="project" value="UniProtKB-KW"/>
</dbReference>
<dbReference type="InterPro" id="IPR007627">
    <property type="entry name" value="RNA_pol_sigma70_r2"/>
</dbReference>
<feature type="domain" description="RNA polymerase sigma-70 region 2" evidence="6">
    <location>
        <begin position="44"/>
        <end position="110"/>
    </location>
</feature>
<keyword evidence="5" id="KW-0804">Transcription</keyword>
<organism evidence="8 9">
    <name type="scientific">Thiobaca trueperi</name>
    <dbReference type="NCBI Taxonomy" id="127458"/>
    <lineage>
        <taxon>Bacteria</taxon>
        <taxon>Pseudomonadati</taxon>
        <taxon>Pseudomonadota</taxon>
        <taxon>Gammaproteobacteria</taxon>
        <taxon>Chromatiales</taxon>
        <taxon>Chromatiaceae</taxon>
        <taxon>Thiobaca</taxon>
    </lineage>
</organism>
<dbReference type="EMBL" id="SMAO01000002">
    <property type="protein sequence ID" value="TCT23084.1"/>
    <property type="molecule type" value="Genomic_DNA"/>
</dbReference>
<evidence type="ECO:0000256" key="5">
    <source>
        <dbReference type="ARBA" id="ARBA00023163"/>
    </source>
</evidence>
<dbReference type="Pfam" id="PF04542">
    <property type="entry name" value="Sigma70_r2"/>
    <property type="match status" value="1"/>
</dbReference>
<gene>
    <name evidence="8" type="ORF">EDC35_102421</name>
</gene>
<dbReference type="InterPro" id="IPR039425">
    <property type="entry name" value="RNA_pol_sigma-70-like"/>
</dbReference>
<name>A0A4R3N2X4_9GAMM</name>
<dbReference type="InterPro" id="IPR014289">
    <property type="entry name" value="RNA_pol_sigma-24-rel"/>
</dbReference>
<evidence type="ECO:0000256" key="1">
    <source>
        <dbReference type="ARBA" id="ARBA00010641"/>
    </source>
</evidence>
<evidence type="ECO:0000313" key="8">
    <source>
        <dbReference type="EMBL" id="TCT23084.1"/>
    </source>
</evidence>
<dbReference type="GO" id="GO:0006352">
    <property type="term" value="P:DNA-templated transcription initiation"/>
    <property type="evidence" value="ECO:0007669"/>
    <property type="project" value="InterPro"/>
</dbReference>
<dbReference type="NCBIfam" id="TIGR02943">
    <property type="entry name" value="Sig70_famx1"/>
    <property type="match status" value="1"/>
</dbReference>
<comment type="similarity">
    <text evidence="1">Belongs to the sigma-70 factor family. ECF subfamily.</text>
</comment>
<evidence type="ECO:0000256" key="2">
    <source>
        <dbReference type="ARBA" id="ARBA00023015"/>
    </source>
</evidence>
<keyword evidence="3" id="KW-0731">Sigma factor</keyword>
<dbReference type="SUPFAM" id="SSF88946">
    <property type="entry name" value="Sigma2 domain of RNA polymerase sigma factors"/>
    <property type="match status" value="1"/>
</dbReference>
<dbReference type="GO" id="GO:0003677">
    <property type="term" value="F:DNA binding"/>
    <property type="evidence" value="ECO:0007669"/>
    <property type="project" value="UniProtKB-KW"/>
</dbReference>
<dbReference type="InterPro" id="IPR013324">
    <property type="entry name" value="RNA_pol_sigma_r3/r4-like"/>
</dbReference>
<dbReference type="SUPFAM" id="SSF88659">
    <property type="entry name" value="Sigma3 and sigma4 domains of RNA polymerase sigma factors"/>
    <property type="match status" value="1"/>
</dbReference>
<evidence type="ECO:0000259" key="7">
    <source>
        <dbReference type="Pfam" id="PF08281"/>
    </source>
</evidence>
<dbReference type="InterPro" id="IPR014284">
    <property type="entry name" value="RNA_pol_sigma-70_dom"/>
</dbReference>
<reference evidence="8 9" key="1">
    <citation type="submission" date="2019-03" db="EMBL/GenBank/DDBJ databases">
        <title>Genomic Encyclopedia of Type Strains, Phase IV (KMG-IV): sequencing the most valuable type-strain genomes for metagenomic binning, comparative biology and taxonomic classification.</title>
        <authorList>
            <person name="Goeker M."/>
        </authorList>
    </citation>
    <scope>NUCLEOTIDE SEQUENCE [LARGE SCALE GENOMIC DNA]</scope>
    <source>
        <strain evidence="8 9">DSM 13587</strain>
    </source>
</reference>
<dbReference type="Pfam" id="PF08281">
    <property type="entry name" value="Sigma70_r4_2"/>
    <property type="match status" value="1"/>
</dbReference>
<protein>
    <submittedName>
        <fullName evidence="8">RNA polymerase sigma-70 factor (ECF subfamily)</fullName>
    </submittedName>
</protein>
<proteinExistence type="inferred from homology"/>
<keyword evidence="9" id="KW-1185">Reference proteome</keyword>
<feature type="domain" description="RNA polymerase sigma factor 70 region 4 type 2" evidence="7">
    <location>
        <begin position="162"/>
        <end position="212"/>
    </location>
</feature>
<evidence type="ECO:0000259" key="6">
    <source>
        <dbReference type="Pfam" id="PF04542"/>
    </source>
</evidence>
<dbReference type="Proteomes" id="UP000295717">
    <property type="component" value="Unassembled WGS sequence"/>
</dbReference>
<dbReference type="PANTHER" id="PTHR43133:SF8">
    <property type="entry name" value="RNA POLYMERASE SIGMA FACTOR HI_1459-RELATED"/>
    <property type="match status" value="1"/>
</dbReference>
<dbReference type="AlphaFoldDB" id="A0A4R3N2X4"/>